<evidence type="ECO:0000313" key="2">
    <source>
        <dbReference type="EMBL" id="KKN21442.1"/>
    </source>
</evidence>
<comment type="caution">
    <text evidence="2">The sequence shown here is derived from an EMBL/GenBank/DDBJ whole genome shotgun (WGS) entry which is preliminary data.</text>
</comment>
<name>A0A0F9PAB4_9ZZZZ</name>
<sequence length="251" mass="29792">MVTKRISREVVLSEARRLVKAGVSRRQMDRTLRAKFGTSVGHDTHIDLFGARVTEIAEREAARAVGFRRPRTRRQSRFNKLLSAHFLPEEARILATGLITLRYPEVSVMVGQRKELHDRFVRRAAEKGFSAGRFRREWRRTVNKWYQTTVTRWRRDLEAFQRAKTGKPVVRRRMIADLIWTWFGHAKKELPPDMQTETPRRQRRRRQRAPVTRRKITQSQKINSLEAQLKVETRPSVRAFLRELIKKEQTQ</sequence>
<gene>
    <name evidence="2" type="ORF">LCGC14_0925280</name>
</gene>
<feature type="region of interest" description="Disordered" evidence="1">
    <location>
        <begin position="190"/>
        <end position="219"/>
    </location>
</feature>
<feature type="compositionally biased region" description="Basic residues" evidence="1">
    <location>
        <begin position="201"/>
        <end position="216"/>
    </location>
</feature>
<evidence type="ECO:0000256" key="1">
    <source>
        <dbReference type="SAM" id="MobiDB-lite"/>
    </source>
</evidence>
<reference evidence="2" key="1">
    <citation type="journal article" date="2015" name="Nature">
        <title>Complex archaea that bridge the gap between prokaryotes and eukaryotes.</title>
        <authorList>
            <person name="Spang A."/>
            <person name="Saw J.H."/>
            <person name="Jorgensen S.L."/>
            <person name="Zaremba-Niedzwiedzka K."/>
            <person name="Martijn J."/>
            <person name="Lind A.E."/>
            <person name="van Eijk R."/>
            <person name="Schleper C."/>
            <person name="Guy L."/>
            <person name="Ettema T.J."/>
        </authorList>
    </citation>
    <scope>NUCLEOTIDE SEQUENCE</scope>
</reference>
<accession>A0A0F9PAB4</accession>
<dbReference type="AlphaFoldDB" id="A0A0F9PAB4"/>
<organism evidence="2">
    <name type="scientific">marine sediment metagenome</name>
    <dbReference type="NCBI Taxonomy" id="412755"/>
    <lineage>
        <taxon>unclassified sequences</taxon>
        <taxon>metagenomes</taxon>
        <taxon>ecological metagenomes</taxon>
    </lineage>
</organism>
<dbReference type="EMBL" id="LAZR01003147">
    <property type="protein sequence ID" value="KKN21442.1"/>
    <property type="molecule type" value="Genomic_DNA"/>
</dbReference>
<protein>
    <submittedName>
        <fullName evidence="2">Uncharacterized protein</fullName>
    </submittedName>
</protein>
<proteinExistence type="predicted"/>